<organism evidence="1 2">
    <name type="scientific">Salipaludibacillus keqinensis</name>
    <dbReference type="NCBI Taxonomy" id="2045207"/>
    <lineage>
        <taxon>Bacteria</taxon>
        <taxon>Bacillati</taxon>
        <taxon>Bacillota</taxon>
        <taxon>Bacilli</taxon>
        <taxon>Bacillales</taxon>
        <taxon>Bacillaceae</taxon>
    </lineage>
</organism>
<reference evidence="1 2" key="1">
    <citation type="submission" date="2017-10" db="EMBL/GenBank/DDBJ databases">
        <title>Bacillus sp. nov., a halophilic bacterium isolated from a Keqin Lake.</title>
        <authorList>
            <person name="Wang H."/>
        </authorList>
    </citation>
    <scope>NUCLEOTIDE SEQUENCE [LARGE SCALE GENOMIC DNA]</scope>
    <source>
        <strain evidence="1 2">KQ-12</strain>
    </source>
</reference>
<gene>
    <name evidence="1" type="ORF">CR194_19165</name>
</gene>
<dbReference type="EMBL" id="PDOD01000006">
    <property type="protein sequence ID" value="PYZ91743.1"/>
    <property type="molecule type" value="Genomic_DNA"/>
</dbReference>
<proteinExistence type="predicted"/>
<evidence type="ECO:0000313" key="2">
    <source>
        <dbReference type="Proteomes" id="UP000248214"/>
    </source>
</evidence>
<sequence length="59" mass="7126">MKRTDLIKYFCDKYTTAKKRRNDRPLRGVNIHTGETFKIPFIHPSDRFSLTKKNRNQQD</sequence>
<keyword evidence="2" id="KW-1185">Reference proteome</keyword>
<name>A0A323TGQ9_9BACI</name>
<dbReference type="Proteomes" id="UP000248214">
    <property type="component" value="Unassembled WGS sequence"/>
</dbReference>
<evidence type="ECO:0000313" key="1">
    <source>
        <dbReference type="EMBL" id="PYZ91743.1"/>
    </source>
</evidence>
<dbReference type="AlphaFoldDB" id="A0A323TGQ9"/>
<protein>
    <submittedName>
        <fullName evidence="1">Uncharacterized protein</fullName>
    </submittedName>
</protein>
<accession>A0A323TGQ9</accession>
<comment type="caution">
    <text evidence="1">The sequence shown here is derived from an EMBL/GenBank/DDBJ whole genome shotgun (WGS) entry which is preliminary data.</text>
</comment>